<gene>
    <name evidence="1" type="ORF">CWO36_25420</name>
</gene>
<sequence length="75" mass="8524">MSRKRPHVIMGQVVQGSSKEGFSIAVKQYESIKSEAYIPAAKDMLNDLQDDFERLQRVVNARTHKLESKLESEAC</sequence>
<comment type="caution">
    <text evidence="1">The sequence shown here is derived from an EMBL/GenBank/DDBJ whole genome shotgun (WGS) entry which is preliminary data.</text>
</comment>
<name>A0A2T5DW18_VIBSP</name>
<accession>A0A2T5DW18</accession>
<dbReference type="EMBL" id="PIGA01000092">
    <property type="protein sequence ID" value="PTP11295.1"/>
    <property type="molecule type" value="Genomic_DNA"/>
</dbReference>
<dbReference type="RefSeq" id="WP_108112802.1">
    <property type="nucleotide sequence ID" value="NZ_CAWNZY010000109.1"/>
</dbReference>
<reference evidence="1 2" key="1">
    <citation type="submission" date="2017-11" db="EMBL/GenBank/DDBJ databases">
        <title>Population delineation of vibrios coincides with oyster pathogenicity.</title>
        <authorList>
            <person name="Bruto M."/>
            <person name="Labreuche Y."/>
            <person name="James A."/>
            <person name="Piel D."/>
            <person name="Chenivesse S."/>
            <person name="Petton B."/>
            <person name="Polz M.F."/>
            <person name="Le Roux F."/>
        </authorList>
    </citation>
    <scope>NUCLEOTIDE SEQUENCE [LARGE SCALE GENOMIC DNA]</scope>
    <source>
        <strain evidence="1 2">1F_55</strain>
    </source>
</reference>
<proteinExistence type="predicted"/>
<evidence type="ECO:0000313" key="1">
    <source>
        <dbReference type="EMBL" id="PTP11295.1"/>
    </source>
</evidence>
<protein>
    <submittedName>
        <fullName evidence="1">Uncharacterized protein</fullName>
    </submittedName>
</protein>
<evidence type="ECO:0000313" key="2">
    <source>
        <dbReference type="Proteomes" id="UP000244080"/>
    </source>
</evidence>
<dbReference type="AlphaFoldDB" id="A0A2T5DW18"/>
<organism evidence="1 2">
    <name type="scientific">Vibrio splendidus</name>
    <dbReference type="NCBI Taxonomy" id="29497"/>
    <lineage>
        <taxon>Bacteria</taxon>
        <taxon>Pseudomonadati</taxon>
        <taxon>Pseudomonadota</taxon>
        <taxon>Gammaproteobacteria</taxon>
        <taxon>Vibrionales</taxon>
        <taxon>Vibrionaceae</taxon>
        <taxon>Vibrio</taxon>
    </lineage>
</organism>
<dbReference type="Proteomes" id="UP000244080">
    <property type="component" value="Unassembled WGS sequence"/>
</dbReference>